<name>A0A7D9I7Z5_PARCT</name>
<dbReference type="OrthoDB" id="10559939at2759"/>
<keyword evidence="3" id="KW-1185">Reference proteome</keyword>
<gene>
    <name evidence="2" type="ORF">PACLA_8A089608</name>
</gene>
<accession>A0A7D9I7Z5</accession>
<feature type="region of interest" description="Disordered" evidence="1">
    <location>
        <begin position="1"/>
        <end position="78"/>
    </location>
</feature>
<protein>
    <submittedName>
        <fullName evidence="2">Uncharacterized protein</fullName>
    </submittedName>
</protein>
<comment type="caution">
    <text evidence="2">The sequence shown here is derived from an EMBL/GenBank/DDBJ whole genome shotgun (WGS) entry which is preliminary data.</text>
</comment>
<feature type="region of interest" description="Disordered" evidence="1">
    <location>
        <begin position="104"/>
        <end position="179"/>
    </location>
</feature>
<feature type="compositionally biased region" description="Polar residues" evidence="1">
    <location>
        <begin position="146"/>
        <end position="160"/>
    </location>
</feature>
<feature type="compositionally biased region" description="Basic residues" evidence="1">
    <location>
        <begin position="169"/>
        <end position="179"/>
    </location>
</feature>
<feature type="compositionally biased region" description="Polar residues" evidence="1">
    <location>
        <begin position="123"/>
        <end position="138"/>
    </location>
</feature>
<feature type="compositionally biased region" description="Pro residues" evidence="1">
    <location>
        <begin position="17"/>
        <end position="29"/>
    </location>
</feature>
<evidence type="ECO:0000313" key="3">
    <source>
        <dbReference type="Proteomes" id="UP001152795"/>
    </source>
</evidence>
<dbReference type="EMBL" id="CACRXK020004748">
    <property type="protein sequence ID" value="CAB4003873.1"/>
    <property type="molecule type" value="Genomic_DNA"/>
</dbReference>
<proteinExistence type="predicted"/>
<feature type="non-terminal residue" evidence="2">
    <location>
        <position position="1"/>
    </location>
</feature>
<evidence type="ECO:0000256" key="1">
    <source>
        <dbReference type="SAM" id="MobiDB-lite"/>
    </source>
</evidence>
<dbReference type="AlphaFoldDB" id="A0A7D9I7Z5"/>
<organism evidence="2 3">
    <name type="scientific">Paramuricea clavata</name>
    <name type="common">Red gorgonian</name>
    <name type="synonym">Violescent sea-whip</name>
    <dbReference type="NCBI Taxonomy" id="317549"/>
    <lineage>
        <taxon>Eukaryota</taxon>
        <taxon>Metazoa</taxon>
        <taxon>Cnidaria</taxon>
        <taxon>Anthozoa</taxon>
        <taxon>Octocorallia</taxon>
        <taxon>Malacalcyonacea</taxon>
        <taxon>Plexauridae</taxon>
        <taxon>Paramuricea</taxon>
    </lineage>
</organism>
<feature type="compositionally biased region" description="Polar residues" evidence="1">
    <location>
        <begin position="1"/>
        <end position="10"/>
    </location>
</feature>
<evidence type="ECO:0000313" key="2">
    <source>
        <dbReference type="EMBL" id="CAB4003873.1"/>
    </source>
</evidence>
<dbReference type="Proteomes" id="UP001152795">
    <property type="component" value="Unassembled WGS sequence"/>
</dbReference>
<sequence length="209" mass="22731">APSETLSTAAITKLPSPATPPNQPPPSPPTAAISSPARTEGSFMPLRDTTLVDFQPPTTQHHTPDDLPSEHLPSANLPHSTSLHQVEISPRIYLDDIAVSPYPGTRTPVVTPSQSDRRHSRSPNRLTPNRASPPLTRSAQRRRSAKLSTPHQSPTDSPISFVTPVRKTSPGRKSPRQRKAVKLATHNMTLRARGCPNKTTRCARLPNTN</sequence>
<reference evidence="2" key="1">
    <citation type="submission" date="2020-04" db="EMBL/GenBank/DDBJ databases">
        <authorList>
            <person name="Alioto T."/>
            <person name="Alioto T."/>
            <person name="Gomez Garrido J."/>
        </authorList>
    </citation>
    <scope>NUCLEOTIDE SEQUENCE</scope>
    <source>
        <strain evidence="2">A484AB</strain>
    </source>
</reference>